<name>A0A6N8CPC7_9BACI</name>
<evidence type="ECO:0000313" key="1">
    <source>
        <dbReference type="EMBL" id="MTT31508.1"/>
    </source>
</evidence>
<dbReference type="Proteomes" id="UP000440978">
    <property type="component" value="Unassembled WGS sequence"/>
</dbReference>
<organism evidence="1 2">
    <name type="scientific">Terrilactibacillus tamarindi</name>
    <dbReference type="NCBI Taxonomy" id="2599694"/>
    <lineage>
        <taxon>Bacteria</taxon>
        <taxon>Bacillati</taxon>
        <taxon>Bacillota</taxon>
        <taxon>Bacilli</taxon>
        <taxon>Bacillales</taxon>
        <taxon>Bacillaceae</taxon>
        <taxon>Terrilactibacillus</taxon>
    </lineage>
</organism>
<comment type="caution">
    <text evidence="1">The sequence shown here is derived from an EMBL/GenBank/DDBJ whole genome shotgun (WGS) entry which is preliminary data.</text>
</comment>
<sequence>MSYNGFDQNEFSYTFPGYQDQFSNGQENYYDYDDQDVRVSPSLIPQATIQQEINLGRTGHYYRTRLASFGQMMTIQLLGFNPATGMVNMNVYIPAQRQWVFHQEHNTDLFGLTYLGPTPPSLPGQGGPGGSPRPPWCAYFPWHPWCR</sequence>
<dbReference type="OrthoDB" id="2990685at2"/>
<gene>
    <name evidence="1" type="ORF">GMB86_05705</name>
</gene>
<proteinExistence type="predicted"/>
<reference evidence="1 2" key="1">
    <citation type="submission" date="2019-11" db="EMBL/GenBank/DDBJ databases">
        <title>Terrilactibacillus tamarindus sp. nov. BCM23-1 isolated from bark of Tamarindus indica.</title>
        <authorList>
            <person name="Kingkaew E."/>
            <person name="Tanasupawat S."/>
        </authorList>
    </citation>
    <scope>NUCLEOTIDE SEQUENCE [LARGE SCALE GENOMIC DNA]</scope>
    <source>
        <strain evidence="1 2">BCM23-1</strain>
    </source>
</reference>
<evidence type="ECO:0000313" key="2">
    <source>
        <dbReference type="Proteomes" id="UP000440978"/>
    </source>
</evidence>
<keyword evidence="2" id="KW-1185">Reference proteome</keyword>
<protein>
    <submittedName>
        <fullName evidence="1">Uncharacterized protein</fullName>
    </submittedName>
</protein>
<accession>A0A6N8CPC7</accession>
<dbReference type="EMBL" id="WNHB01000007">
    <property type="protein sequence ID" value="MTT31508.1"/>
    <property type="molecule type" value="Genomic_DNA"/>
</dbReference>
<dbReference type="AlphaFoldDB" id="A0A6N8CPC7"/>
<dbReference type="RefSeq" id="WP_155217661.1">
    <property type="nucleotide sequence ID" value="NZ_WNHB01000007.1"/>
</dbReference>